<keyword evidence="8" id="KW-1185">Reference proteome</keyword>
<evidence type="ECO:0000256" key="1">
    <source>
        <dbReference type="ARBA" id="ARBA00004651"/>
    </source>
</evidence>
<dbReference type="EMBL" id="CP016895">
    <property type="protein sequence ID" value="AOA57401.1"/>
    <property type="molecule type" value="Genomic_DNA"/>
</dbReference>
<dbReference type="KEGG" id="ala:BFG52_02840"/>
<reference evidence="7 8" key="1">
    <citation type="submission" date="2016-08" db="EMBL/GenBank/DDBJ databases">
        <authorList>
            <person name="Seilhamer J.J."/>
        </authorList>
    </citation>
    <scope>NUCLEOTIDE SEQUENCE [LARGE SCALE GENOMIC DNA]</scope>
    <source>
        <strain evidence="7 8">BRTC-1</strain>
    </source>
</reference>
<feature type="transmembrane region" description="Helical" evidence="6">
    <location>
        <begin position="40"/>
        <end position="59"/>
    </location>
</feature>
<name>A0A1B2LWT6_9GAMM</name>
<dbReference type="InterPro" id="IPR001123">
    <property type="entry name" value="LeuE-type"/>
</dbReference>
<organism evidence="7 8">
    <name type="scientific">Acinetobacter larvae</name>
    <dbReference type="NCBI Taxonomy" id="1789224"/>
    <lineage>
        <taxon>Bacteria</taxon>
        <taxon>Pseudomonadati</taxon>
        <taxon>Pseudomonadota</taxon>
        <taxon>Gammaproteobacteria</taxon>
        <taxon>Moraxellales</taxon>
        <taxon>Moraxellaceae</taxon>
        <taxon>Acinetobacter</taxon>
    </lineage>
</organism>
<sequence>MISLLFIGLVVTILLTPGPTNTLLASSGIQIGVRPSLNLIPAEAFGYIISITLWGALVGTLSKQYPLIPDVLKLFSATYILYLAIKLWRSPVEDIDNVAVAIKPRELFFATLLNPKALLFASAIFPAYAWQNFTAYSLHMLVFILLILPIAFFWITLGSILAKRQHKFFNQNNLQKMASIVLMIFCIPLGFSAINNLQL</sequence>
<dbReference type="PANTHER" id="PTHR30086">
    <property type="entry name" value="ARGININE EXPORTER PROTEIN ARGO"/>
    <property type="match status" value="1"/>
</dbReference>
<evidence type="ECO:0000256" key="5">
    <source>
        <dbReference type="ARBA" id="ARBA00023136"/>
    </source>
</evidence>
<dbReference type="Pfam" id="PF01810">
    <property type="entry name" value="LysE"/>
    <property type="match status" value="1"/>
</dbReference>
<dbReference type="GO" id="GO:0033228">
    <property type="term" value="P:cysteine export across plasma membrane"/>
    <property type="evidence" value="ECO:0007669"/>
    <property type="project" value="TreeGrafter"/>
</dbReference>
<proteinExistence type="predicted"/>
<dbReference type="RefSeq" id="WP_067552376.1">
    <property type="nucleotide sequence ID" value="NZ_CP016895.1"/>
</dbReference>
<keyword evidence="4 6" id="KW-1133">Transmembrane helix</keyword>
<keyword evidence="2" id="KW-1003">Cell membrane</keyword>
<dbReference type="STRING" id="1789224.BFG52_02840"/>
<dbReference type="AlphaFoldDB" id="A0A1B2LWT6"/>
<gene>
    <name evidence="7" type="ORF">BFG52_02840</name>
</gene>
<accession>A0A1B2LWT6</accession>
<protein>
    <submittedName>
        <fullName evidence="7">Multidrug transporter MatE</fullName>
    </submittedName>
</protein>
<feature type="transmembrane region" description="Helical" evidence="6">
    <location>
        <begin position="136"/>
        <end position="157"/>
    </location>
</feature>
<evidence type="ECO:0000313" key="8">
    <source>
        <dbReference type="Proteomes" id="UP000093391"/>
    </source>
</evidence>
<feature type="transmembrane region" description="Helical" evidence="6">
    <location>
        <begin position="177"/>
        <end position="197"/>
    </location>
</feature>
<dbReference type="Proteomes" id="UP000093391">
    <property type="component" value="Chromosome"/>
</dbReference>
<comment type="subcellular location">
    <subcellularLocation>
        <location evidence="1">Cell membrane</location>
        <topology evidence="1">Multi-pass membrane protein</topology>
    </subcellularLocation>
</comment>
<dbReference type="GO" id="GO:0015171">
    <property type="term" value="F:amino acid transmembrane transporter activity"/>
    <property type="evidence" value="ECO:0007669"/>
    <property type="project" value="TreeGrafter"/>
</dbReference>
<keyword evidence="5 6" id="KW-0472">Membrane</keyword>
<keyword evidence="3 6" id="KW-0812">Transmembrane</keyword>
<evidence type="ECO:0000256" key="3">
    <source>
        <dbReference type="ARBA" id="ARBA00022692"/>
    </source>
</evidence>
<dbReference type="OrthoDB" id="6710777at2"/>
<evidence type="ECO:0000256" key="6">
    <source>
        <dbReference type="SAM" id="Phobius"/>
    </source>
</evidence>
<dbReference type="GO" id="GO:0005886">
    <property type="term" value="C:plasma membrane"/>
    <property type="evidence" value="ECO:0007669"/>
    <property type="project" value="UniProtKB-SubCell"/>
</dbReference>
<dbReference type="PANTHER" id="PTHR30086:SF20">
    <property type="entry name" value="ARGININE EXPORTER PROTEIN ARGO-RELATED"/>
    <property type="match status" value="1"/>
</dbReference>
<feature type="transmembrane region" description="Helical" evidence="6">
    <location>
        <begin position="108"/>
        <end position="129"/>
    </location>
</feature>
<evidence type="ECO:0000256" key="4">
    <source>
        <dbReference type="ARBA" id="ARBA00022989"/>
    </source>
</evidence>
<evidence type="ECO:0000313" key="7">
    <source>
        <dbReference type="EMBL" id="AOA57401.1"/>
    </source>
</evidence>
<evidence type="ECO:0000256" key="2">
    <source>
        <dbReference type="ARBA" id="ARBA00022475"/>
    </source>
</evidence>